<dbReference type="Proteomes" id="UP000267289">
    <property type="component" value="Unassembled WGS sequence"/>
</dbReference>
<dbReference type="EMBL" id="UPHQ01000316">
    <property type="protein sequence ID" value="VBA46550.1"/>
    <property type="molecule type" value="Genomic_DNA"/>
</dbReference>
<keyword evidence="2" id="KW-1185">Reference proteome</keyword>
<proteinExistence type="predicted"/>
<protein>
    <submittedName>
        <fullName evidence="1">Uncharacterized protein</fullName>
    </submittedName>
</protein>
<dbReference type="AlphaFoldDB" id="A0A498QH31"/>
<evidence type="ECO:0000313" key="1">
    <source>
        <dbReference type="EMBL" id="VBA46550.1"/>
    </source>
</evidence>
<name>A0A498QH31_9MYCO</name>
<evidence type="ECO:0000313" key="2">
    <source>
        <dbReference type="Proteomes" id="UP000267289"/>
    </source>
</evidence>
<gene>
    <name evidence="1" type="ORF">LAUMK13_05685</name>
</gene>
<sequence>MTGQGKVRAVTIGNHFAVRGALLAGKETV</sequence>
<reference evidence="1 2" key="1">
    <citation type="submission" date="2018-09" db="EMBL/GenBank/DDBJ databases">
        <authorList>
            <person name="Tagini F."/>
        </authorList>
    </citation>
    <scope>NUCLEOTIDE SEQUENCE [LARGE SCALE GENOMIC DNA]</scope>
    <source>
        <strain evidence="1 2">MK13</strain>
    </source>
</reference>
<accession>A0A498QH31</accession>
<organism evidence="1 2">
    <name type="scientific">Mycobacterium innocens</name>
    <dbReference type="NCBI Taxonomy" id="2341083"/>
    <lineage>
        <taxon>Bacteria</taxon>
        <taxon>Bacillati</taxon>
        <taxon>Actinomycetota</taxon>
        <taxon>Actinomycetes</taxon>
        <taxon>Mycobacteriales</taxon>
        <taxon>Mycobacteriaceae</taxon>
        <taxon>Mycobacterium</taxon>
    </lineage>
</organism>